<dbReference type="SUPFAM" id="SSF111369">
    <property type="entry name" value="HlyD-like secretion proteins"/>
    <property type="match status" value="1"/>
</dbReference>
<evidence type="ECO:0000259" key="9">
    <source>
        <dbReference type="Pfam" id="PF26002"/>
    </source>
</evidence>
<gene>
    <name evidence="10" type="ORF">COO91_08554</name>
</gene>
<dbReference type="PRINTS" id="PR01490">
    <property type="entry name" value="RTXTOXIND"/>
</dbReference>
<proteinExistence type="inferred from homology"/>
<accession>A0A2K8T3X8</accession>
<evidence type="ECO:0000256" key="5">
    <source>
        <dbReference type="ARBA" id="ARBA00023136"/>
    </source>
</evidence>
<dbReference type="EMBL" id="CP024785">
    <property type="protein sequence ID" value="AUB42426.1"/>
    <property type="molecule type" value="Genomic_DNA"/>
</dbReference>
<evidence type="ECO:0000256" key="3">
    <source>
        <dbReference type="ARBA" id="ARBA00022692"/>
    </source>
</evidence>
<comment type="similarity">
    <text evidence="2">Belongs to the membrane fusion protein (MFP) (TC 8.A.1) family.</text>
</comment>
<feature type="region of interest" description="Disordered" evidence="7">
    <location>
        <begin position="1"/>
        <end position="37"/>
    </location>
</feature>
<dbReference type="OrthoDB" id="9775513at2"/>
<keyword evidence="3 8" id="KW-0812">Transmembrane</keyword>
<dbReference type="AlphaFoldDB" id="A0A2K8T3X8"/>
<protein>
    <submittedName>
        <fullName evidence="10">Multidrug efflux pump subunit AcrA</fullName>
    </submittedName>
</protein>
<feature type="transmembrane region" description="Helical" evidence="8">
    <location>
        <begin position="66"/>
        <end position="84"/>
    </location>
</feature>
<evidence type="ECO:0000313" key="11">
    <source>
        <dbReference type="Proteomes" id="UP000232003"/>
    </source>
</evidence>
<feature type="coiled-coil region" evidence="6">
    <location>
        <begin position="136"/>
        <end position="163"/>
    </location>
</feature>
<dbReference type="PANTHER" id="PTHR30386:SF26">
    <property type="entry name" value="TRANSPORT PROTEIN COMB"/>
    <property type="match status" value="1"/>
</dbReference>
<dbReference type="Proteomes" id="UP000232003">
    <property type="component" value="Chromosome"/>
</dbReference>
<dbReference type="KEGG" id="nfl:COO91_08554"/>
<evidence type="ECO:0000256" key="1">
    <source>
        <dbReference type="ARBA" id="ARBA00004167"/>
    </source>
</evidence>
<sequence length="520" mass="58925">MPQPSLNSSSGFSKQEPDEYRKYIQPEDNTESFDLQNKIETPNKAQDWYYGTEELLDALPRLWTRSLLYVVFGFIVIILPWSMLSKVDETGSARGRIEPKGATQKLDTPASGSITFVRVKEGETVKAGQVLLELDSDVLKTQLEQANLKLGGLQNRQDSLEILKNQLIISVQTQKQQNQAQQLAKLSQVEQAQQNLNTLKATYNFQNAQQLAKVNQTRQALGSGKAVYKVAEINFQGAQEKVPRYQKAYEQGVISQDRFSEVKQLEKENYQLLVKAQTEISQAQSSLQEQQNIYQKTLLQAQSEIQQASLRLQQEQRNYQSLIHTGKLAELQIQEQLKELQTQINSLKSEIAQTRSQILSIKIELRQRVVRSPIDGVIFEFPITKAGAVVQIGQRIAQIAPEHAGLVLKANMPNTESGFMKVGMPVKIKFDAYPFQEYGIVEGKVNWISPDSKTRETPQGNIETYELEITLKQPYIKNGDKHIPLTAGQTATAEVIVRQRRMIDYMLDPFKKLQKSGLEL</sequence>
<feature type="coiled-coil region" evidence="6">
    <location>
        <begin position="273"/>
        <end position="364"/>
    </location>
</feature>
<feature type="compositionally biased region" description="Basic and acidic residues" evidence="7">
    <location>
        <begin position="15"/>
        <end position="25"/>
    </location>
</feature>
<dbReference type="Gene3D" id="2.40.30.170">
    <property type="match status" value="1"/>
</dbReference>
<dbReference type="RefSeq" id="WP_100902455.1">
    <property type="nucleotide sequence ID" value="NZ_CAWNNC010000001.1"/>
</dbReference>
<evidence type="ECO:0000256" key="8">
    <source>
        <dbReference type="SAM" id="Phobius"/>
    </source>
</evidence>
<dbReference type="PANTHER" id="PTHR30386">
    <property type="entry name" value="MEMBRANE FUSION SUBUNIT OF EMRAB-TOLC MULTIDRUG EFFLUX PUMP"/>
    <property type="match status" value="1"/>
</dbReference>
<keyword evidence="11" id="KW-1185">Reference proteome</keyword>
<organism evidence="10 11">
    <name type="scientific">Nostoc flagelliforme CCNUN1</name>
    <dbReference type="NCBI Taxonomy" id="2038116"/>
    <lineage>
        <taxon>Bacteria</taxon>
        <taxon>Bacillati</taxon>
        <taxon>Cyanobacteriota</taxon>
        <taxon>Cyanophyceae</taxon>
        <taxon>Nostocales</taxon>
        <taxon>Nostocaceae</taxon>
        <taxon>Nostoc</taxon>
    </lineage>
</organism>
<keyword evidence="6" id="KW-0175">Coiled coil</keyword>
<evidence type="ECO:0000313" key="10">
    <source>
        <dbReference type="EMBL" id="AUB42426.1"/>
    </source>
</evidence>
<dbReference type="InterPro" id="IPR050739">
    <property type="entry name" value="MFP"/>
</dbReference>
<evidence type="ECO:0000256" key="2">
    <source>
        <dbReference type="ARBA" id="ARBA00009477"/>
    </source>
</evidence>
<feature type="domain" description="AprE-like beta-barrel" evidence="9">
    <location>
        <begin position="406"/>
        <end position="496"/>
    </location>
</feature>
<evidence type="ECO:0000256" key="4">
    <source>
        <dbReference type="ARBA" id="ARBA00022989"/>
    </source>
</evidence>
<reference evidence="10 11" key="1">
    <citation type="submission" date="2017-11" db="EMBL/GenBank/DDBJ databases">
        <title>Complete genome of a free-living desiccation-tolerant cyanobacterium and its photosynthetic adaptation to extreme terrestrial habitat.</title>
        <authorList>
            <person name="Shang J."/>
        </authorList>
    </citation>
    <scope>NUCLEOTIDE SEQUENCE [LARGE SCALE GENOMIC DNA]</scope>
    <source>
        <strain evidence="10 11">CCNUN1</strain>
    </source>
</reference>
<evidence type="ECO:0000256" key="7">
    <source>
        <dbReference type="SAM" id="MobiDB-lite"/>
    </source>
</evidence>
<evidence type="ECO:0000256" key="6">
    <source>
        <dbReference type="SAM" id="Coils"/>
    </source>
</evidence>
<dbReference type="Pfam" id="PF26002">
    <property type="entry name" value="Beta-barrel_AprE"/>
    <property type="match status" value="1"/>
</dbReference>
<dbReference type="InterPro" id="IPR058982">
    <property type="entry name" value="Beta-barrel_AprE"/>
</dbReference>
<dbReference type="GO" id="GO:0016020">
    <property type="term" value="C:membrane"/>
    <property type="evidence" value="ECO:0007669"/>
    <property type="project" value="UniProtKB-SubCell"/>
</dbReference>
<keyword evidence="5 8" id="KW-0472">Membrane</keyword>
<name>A0A2K8T3X8_9NOSO</name>
<feature type="compositionally biased region" description="Polar residues" evidence="7">
    <location>
        <begin position="1"/>
        <end position="13"/>
    </location>
</feature>
<comment type="subcellular location">
    <subcellularLocation>
        <location evidence="1">Membrane</location>
        <topology evidence="1">Single-pass membrane protein</topology>
    </subcellularLocation>
</comment>
<keyword evidence="4 8" id="KW-1133">Transmembrane helix</keyword>
<dbReference type="Gene3D" id="2.40.50.100">
    <property type="match status" value="1"/>
</dbReference>